<reference evidence="1 2" key="1">
    <citation type="submission" date="2015-12" db="EMBL/GenBank/DDBJ databases">
        <title>Draft genome of the nematode, Onchocerca flexuosa.</title>
        <authorList>
            <person name="Mitreva M."/>
        </authorList>
    </citation>
    <scope>NUCLEOTIDE SEQUENCE [LARGE SCALE GENOMIC DNA]</scope>
    <source>
        <strain evidence="1">Red Deer</strain>
    </source>
</reference>
<dbReference type="OrthoDB" id="49058at2759"/>
<organism evidence="1 2">
    <name type="scientific">Onchocerca flexuosa</name>
    <dbReference type="NCBI Taxonomy" id="387005"/>
    <lineage>
        <taxon>Eukaryota</taxon>
        <taxon>Metazoa</taxon>
        <taxon>Ecdysozoa</taxon>
        <taxon>Nematoda</taxon>
        <taxon>Chromadorea</taxon>
        <taxon>Rhabditida</taxon>
        <taxon>Spirurina</taxon>
        <taxon>Spiruromorpha</taxon>
        <taxon>Filarioidea</taxon>
        <taxon>Onchocercidae</taxon>
        <taxon>Onchocerca</taxon>
    </lineage>
</organism>
<protein>
    <submittedName>
        <fullName evidence="1">Uncharacterized protein</fullName>
    </submittedName>
</protein>
<accession>A0A238C5E3</accession>
<dbReference type="Proteomes" id="UP000242913">
    <property type="component" value="Unassembled WGS sequence"/>
</dbReference>
<name>A0A238C5E3_9BILA</name>
<evidence type="ECO:0000313" key="2">
    <source>
        <dbReference type="Proteomes" id="UP000242913"/>
    </source>
</evidence>
<gene>
    <name evidence="1" type="ORF">X798_00887</name>
</gene>
<dbReference type="EMBL" id="KZ269978">
    <property type="protein sequence ID" value="OZC12365.1"/>
    <property type="molecule type" value="Genomic_DNA"/>
</dbReference>
<keyword evidence="2" id="KW-1185">Reference proteome</keyword>
<sequence length="104" mass="12012">MYIILEYCYTTKLQYRSEFFIYYCRRSSPIISPLQQQSNLTYGNTTPTVYPRVLGVTNWTAQITTPLRNTGAVSKILDHQKENELNLVAVTPPTMTNLNKMQKS</sequence>
<evidence type="ECO:0000313" key="1">
    <source>
        <dbReference type="EMBL" id="OZC12365.1"/>
    </source>
</evidence>
<dbReference type="AlphaFoldDB" id="A0A238C5E3"/>
<proteinExistence type="predicted"/>